<evidence type="ECO:0000256" key="1">
    <source>
        <dbReference type="SAM" id="Coils"/>
    </source>
</evidence>
<sequence>MSDVVLDLMLSNSDSFVANFSESADKIAEVFDENGKPMIRWAPLGANDGNDTSNEVDFSEDNKLRNIMEEHEILNTALLSLTSHFAQVQFRLEQVLHSDPEQKEVLLKELEQFAWKGVPDLHFLRNGNGSVQDNQSDVSNGSGLEKEQKRYVPLIIDQLKTQLDDLEQFAYKSGELSHPPTLSMLEKQKILLDELEQRLGLKIPELQSMSEVEIRDHIDAAITQLTRPIETKQALVDQLKTQINDLERFIEFLHDDQTTDSTIIKVLQTFKQYHEEHLEGTKQPKIAAKIEWQGGRTADVNQPSGFHVGLTRRGKSTSNTGVDDIAGQKVDTTASSRKLEDQKTIGLITRALTVLHLLAFSRRTTANAASKNGPADPINAKKGSTARSSEVAQAKAHHWGDYRARLEIAVAEVLEKAKHLETLRNMQRLEGVDHPPGAPTATDLQPSSFKAASVKQPIADNPANEFRKLRQQSVRNDKQNASMGVLDSIDCFSDSSTTEIQRANRELNIAVRRVLCPALELLIEHGLRAPSRSSTLNATLASDDVGILAKWGFGCFSRRPAHASHGYVPDSSPDEDEDEVVSDGYGDQGEMKGRVQKRRKKSSVTAWSLFLKYYVMKNGRAFNDTPARKLSESFALDIIGGKVITAKQQLLSSMGTILQLFNKYKRSDECQFRALVCMALNSHKLVVWLKLVLRSPFIVQYMYHPWSYVASTGFDDALQSLNKLSSVEFDLPFDANIRRLQEIQDVY</sequence>
<dbReference type="InterPro" id="IPR058732">
    <property type="entry name" value="RUNDC1_M"/>
</dbReference>
<feature type="compositionally biased region" description="Acidic residues" evidence="2">
    <location>
        <begin position="572"/>
        <end position="581"/>
    </location>
</feature>
<dbReference type="PANTHER" id="PTHR15591">
    <property type="entry name" value="RUN AND SH3 DOMAIN CONTAINING"/>
    <property type="match status" value="1"/>
</dbReference>
<dbReference type="PANTHER" id="PTHR15591:SF19">
    <property type="entry name" value="RUN DOMAIN-CONTAINING PROTEIN 1 ISOFORM X1"/>
    <property type="match status" value="1"/>
</dbReference>
<protein>
    <recommendedName>
        <fullName evidence="3">RUN domain-containing protein</fullName>
    </recommendedName>
</protein>
<dbReference type="AlphaFoldDB" id="A0A0X3PP28"/>
<feature type="coiled-coil region" evidence="1">
    <location>
        <begin position="229"/>
        <end position="256"/>
    </location>
</feature>
<dbReference type="InterPro" id="IPR037213">
    <property type="entry name" value="Run_dom_sf"/>
</dbReference>
<feature type="domain" description="RUN" evidence="3">
    <location>
        <begin position="506"/>
        <end position="736"/>
    </location>
</feature>
<reference evidence="4" key="1">
    <citation type="submission" date="2016-01" db="EMBL/GenBank/DDBJ databases">
        <title>Reference transcriptome for the parasite Schistocephalus solidus: insights into the molecular evolution of parasitism.</title>
        <authorList>
            <person name="Hebert F.O."/>
            <person name="Grambauer S."/>
            <person name="Barber I."/>
            <person name="Landry C.R."/>
            <person name="Aubin-Horth N."/>
        </authorList>
    </citation>
    <scope>NUCLEOTIDE SEQUENCE</scope>
</reference>
<dbReference type="SMART" id="SM00593">
    <property type="entry name" value="RUN"/>
    <property type="match status" value="1"/>
</dbReference>
<evidence type="ECO:0000259" key="3">
    <source>
        <dbReference type="PROSITE" id="PS50826"/>
    </source>
</evidence>
<accession>A0A0X3PP28</accession>
<dbReference type="InterPro" id="IPR047343">
    <property type="entry name" value="RUSC1_2"/>
</dbReference>
<keyword evidence="1" id="KW-0175">Coiled coil</keyword>
<dbReference type="Pfam" id="PF26030">
    <property type="entry name" value="RUNDC1"/>
    <property type="match status" value="1"/>
</dbReference>
<evidence type="ECO:0000313" key="4">
    <source>
        <dbReference type="EMBL" id="JAP53504.1"/>
    </source>
</evidence>
<dbReference type="InterPro" id="IPR004012">
    <property type="entry name" value="Run_dom"/>
</dbReference>
<dbReference type="PROSITE" id="PS50826">
    <property type="entry name" value="RUN"/>
    <property type="match status" value="1"/>
</dbReference>
<feature type="region of interest" description="Disordered" evidence="2">
    <location>
        <begin position="366"/>
        <end position="387"/>
    </location>
</feature>
<dbReference type="Gene3D" id="1.20.58.900">
    <property type="match status" value="1"/>
</dbReference>
<dbReference type="EMBL" id="GEEE01009721">
    <property type="protein sequence ID" value="JAP53504.1"/>
    <property type="molecule type" value="Transcribed_RNA"/>
</dbReference>
<feature type="region of interest" description="Disordered" evidence="2">
    <location>
        <begin position="564"/>
        <end position="596"/>
    </location>
</feature>
<dbReference type="CDD" id="cd17683">
    <property type="entry name" value="RUN_RUNDC1"/>
    <property type="match status" value="1"/>
</dbReference>
<name>A0A0X3PP28_SCHSO</name>
<proteinExistence type="predicted"/>
<dbReference type="Pfam" id="PF02759">
    <property type="entry name" value="RUN"/>
    <property type="match status" value="1"/>
</dbReference>
<gene>
    <name evidence="4" type="ORF">TR156693</name>
</gene>
<dbReference type="SUPFAM" id="SSF140741">
    <property type="entry name" value="RUN domain-like"/>
    <property type="match status" value="1"/>
</dbReference>
<evidence type="ECO:0000256" key="2">
    <source>
        <dbReference type="SAM" id="MobiDB-lite"/>
    </source>
</evidence>
<organism evidence="4">
    <name type="scientific">Schistocephalus solidus</name>
    <name type="common">Tapeworm</name>
    <dbReference type="NCBI Taxonomy" id="70667"/>
    <lineage>
        <taxon>Eukaryota</taxon>
        <taxon>Metazoa</taxon>
        <taxon>Spiralia</taxon>
        <taxon>Lophotrochozoa</taxon>
        <taxon>Platyhelminthes</taxon>
        <taxon>Cestoda</taxon>
        <taxon>Eucestoda</taxon>
        <taxon>Diphyllobothriidea</taxon>
        <taxon>Diphyllobothriidae</taxon>
        <taxon>Schistocephalus</taxon>
    </lineage>
</organism>